<feature type="domain" description="Subtilisin-like protease fibronectin type-III" evidence="8">
    <location>
        <begin position="441"/>
        <end position="536"/>
    </location>
</feature>
<dbReference type="GO" id="GO:0006508">
    <property type="term" value="P:proteolysis"/>
    <property type="evidence" value="ECO:0007669"/>
    <property type="project" value="InterPro"/>
</dbReference>
<dbReference type="PANTHER" id="PTHR10795">
    <property type="entry name" value="PROPROTEIN CONVERTASE SUBTILISIN/KEXIN"/>
    <property type="match status" value="1"/>
</dbReference>
<dbReference type="GO" id="GO:0005576">
    <property type="term" value="C:extracellular region"/>
    <property type="evidence" value="ECO:0007669"/>
    <property type="project" value="UniProtKB-SubCell"/>
</dbReference>
<dbReference type="InterPro" id="IPR046450">
    <property type="entry name" value="PA_dom_sf"/>
</dbReference>
<comment type="similarity">
    <text evidence="2 5">Belongs to the peptidase S8 family.</text>
</comment>
<feature type="domain" description="Peptidase S8/S53" evidence="6">
    <location>
        <begin position="35"/>
        <end position="372"/>
    </location>
</feature>
<organism evidence="9 10">
    <name type="scientific">Carpinus fangiana</name>
    <dbReference type="NCBI Taxonomy" id="176857"/>
    <lineage>
        <taxon>Eukaryota</taxon>
        <taxon>Viridiplantae</taxon>
        <taxon>Streptophyta</taxon>
        <taxon>Embryophyta</taxon>
        <taxon>Tracheophyta</taxon>
        <taxon>Spermatophyta</taxon>
        <taxon>Magnoliopsida</taxon>
        <taxon>eudicotyledons</taxon>
        <taxon>Gunneridae</taxon>
        <taxon>Pentapetalae</taxon>
        <taxon>rosids</taxon>
        <taxon>fabids</taxon>
        <taxon>Fagales</taxon>
        <taxon>Betulaceae</taxon>
        <taxon>Carpinus</taxon>
    </lineage>
</organism>
<dbReference type="Pfam" id="PF02225">
    <property type="entry name" value="PA"/>
    <property type="match status" value="1"/>
</dbReference>
<dbReference type="GO" id="GO:0009610">
    <property type="term" value="P:response to symbiotic fungus"/>
    <property type="evidence" value="ECO:0007669"/>
    <property type="project" value="UniProtKB-ARBA"/>
</dbReference>
<dbReference type="Pfam" id="PF00082">
    <property type="entry name" value="Peptidase_S8"/>
    <property type="match status" value="1"/>
</dbReference>
<reference evidence="9 10" key="1">
    <citation type="submission" date="2019-06" db="EMBL/GenBank/DDBJ databases">
        <title>A chromosomal-level reference genome of Carpinus fangiana (Coryloideae, Betulaceae).</title>
        <authorList>
            <person name="Yang X."/>
            <person name="Wang Z."/>
            <person name="Zhang L."/>
            <person name="Hao G."/>
            <person name="Liu J."/>
            <person name="Yang Y."/>
        </authorList>
    </citation>
    <scope>NUCLEOTIDE SEQUENCE [LARGE SCALE GENOMIC DNA]</scope>
    <source>
        <strain evidence="9">Cfa_2016G</strain>
        <tissue evidence="9">Leaf</tissue>
    </source>
</reference>
<evidence type="ECO:0000259" key="7">
    <source>
        <dbReference type="Pfam" id="PF02225"/>
    </source>
</evidence>
<evidence type="ECO:0000313" key="9">
    <source>
        <dbReference type="EMBL" id="KAE8075479.1"/>
    </source>
</evidence>
<proteinExistence type="inferred from homology"/>
<dbReference type="InterPro" id="IPR036852">
    <property type="entry name" value="Peptidase_S8/S53_dom_sf"/>
</dbReference>
<dbReference type="OrthoDB" id="206201at2759"/>
<evidence type="ECO:0000256" key="2">
    <source>
        <dbReference type="ARBA" id="ARBA00011073"/>
    </source>
</evidence>
<evidence type="ECO:0000313" key="10">
    <source>
        <dbReference type="Proteomes" id="UP000327013"/>
    </source>
</evidence>
<evidence type="ECO:0008006" key="11">
    <source>
        <dbReference type="Google" id="ProtNLM"/>
    </source>
</evidence>
<accession>A0A5N6R9B7</accession>
<evidence type="ECO:0000256" key="3">
    <source>
        <dbReference type="ARBA" id="ARBA00022729"/>
    </source>
</evidence>
<evidence type="ECO:0000256" key="5">
    <source>
        <dbReference type="PROSITE-ProRule" id="PRU01240"/>
    </source>
</evidence>
<evidence type="ECO:0000256" key="4">
    <source>
        <dbReference type="ARBA" id="ARBA00023180"/>
    </source>
</evidence>
<dbReference type="SUPFAM" id="SSF52743">
    <property type="entry name" value="Subtilisin-like"/>
    <property type="match status" value="1"/>
</dbReference>
<name>A0A5N6R9B7_9ROSI</name>
<feature type="domain" description="PA" evidence="7">
    <location>
        <begin position="222"/>
        <end position="294"/>
    </location>
</feature>
<dbReference type="InterPro" id="IPR003137">
    <property type="entry name" value="PA_domain"/>
</dbReference>
<dbReference type="Gene3D" id="3.40.50.200">
    <property type="entry name" value="Peptidase S8/S53 domain"/>
    <property type="match status" value="2"/>
</dbReference>
<sequence length="542" mass="57201">MAILCAKLVQQRKLIGARYFNKGYATVVGPLNSTFNTPRDNEGHGSHTLSTAGGNFVAGASVFGLGNGTAKGGSPKARVAAYKVCWPPVGGNECFDADIVAAFDMAIHDGVDVLSVSLGGQPTPFFNDSVALGSFHAVKHGIVVVCSAGNSGPTAATVSNVAPWQITVGASTMDRDFRSYVVLGNKMRLEGQSLSPTALPSNKFYSLISAADAKAANVSAADALLCKNGTLDPRKVRGKILVCLRGENARVDKGEQALSAGAVGMVLANTELTGNEIIADAHVLPASHINFTNGVTVFTYTNSTKSPKAYITRATTLLSTKPAPFMAAFSSKGPNPITPEILKPDITAPGVSVIAAYTEAQAKTQDNSREPLLNASYSKATPFSYGAGHVHPNGAMDPGLVYDLTVNDYLDFICALGYNETQVSMFSDSPYSCPNPISLTNFNYPSITVPLLADSITVTRTLKNVGSPGTYKARVHEPSGISVLVKPKSLKFNKVGEEKSFNVTLKVKEANASKDYVFGKLIWSDEKHHVGSPIVVKAAYRN</sequence>
<dbReference type="PROSITE" id="PS51892">
    <property type="entry name" value="SUBTILASE"/>
    <property type="match status" value="1"/>
</dbReference>
<dbReference type="Proteomes" id="UP000327013">
    <property type="component" value="Chromosome 6"/>
</dbReference>
<dbReference type="Gene3D" id="2.60.40.2310">
    <property type="match status" value="1"/>
</dbReference>
<keyword evidence="4" id="KW-0325">Glycoprotein</keyword>
<dbReference type="FunFam" id="2.60.40.2310:FF:000002">
    <property type="entry name" value="p69E protein-like"/>
    <property type="match status" value="1"/>
</dbReference>
<dbReference type="CDD" id="cd02120">
    <property type="entry name" value="PA_subtilisin_like"/>
    <property type="match status" value="1"/>
</dbReference>
<dbReference type="AlphaFoldDB" id="A0A5N6R9B7"/>
<dbReference type="InterPro" id="IPR041469">
    <property type="entry name" value="Subtilisin-like_FN3"/>
</dbReference>
<evidence type="ECO:0000259" key="8">
    <source>
        <dbReference type="Pfam" id="PF17766"/>
    </source>
</evidence>
<evidence type="ECO:0000259" key="6">
    <source>
        <dbReference type="Pfam" id="PF00082"/>
    </source>
</evidence>
<dbReference type="InterPro" id="IPR045051">
    <property type="entry name" value="SBT"/>
</dbReference>
<dbReference type="Pfam" id="PF17766">
    <property type="entry name" value="fn3_6"/>
    <property type="match status" value="1"/>
</dbReference>
<protein>
    <recommendedName>
        <fullName evidence="11">Subtilisin-like protease fibronectin type-III domain-containing protein</fullName>
    </recommendedName>
</protein>
<comment type="subcellular location">
    <subcellularLocation>
        <location evidence="1">Secreted</location>
    </subcellularLocation>
</comment>
<gene>
    <name evidence="9" type="ORF">FH972_014194</name>
</gene>
<dbReference type="GO" id="GO:0004252">
    <property type="term" value="F:serine-type endopeptidase activity"/>
    <property type="evidence" value="ECO:0007669"/>
    <property type="project" value="InterPro"/>
</dbReference>
<comment type="caution">
    <text evidence="5">Lacks conserved residue(s) required for the propagation of feature annotation.</text>
</comment>
<dbReference type="SUPFAM" id="SSF52025">
    <property type="entry name" value="PA domain"/>
    <property type="match status" value="1"/>
</dbReference>
<dbReference type="EMBL" id="CM017326">
    <property type="protein sequence ID" value="KAE8075479.1"/>
    <property type="molecule type" value="Genomic_DNA"/>
</dbReference>
<evidence type="ECO:0000256" key="1">
    <source>
        <dbReference type="ARBA" id="ARBA00004613"/>
    </source>
</evidence>
<keyword evidence="3" id="KW-0732">Signal</keyword>
<dbReference type="InterPro" id="IPR000209">
    <property type="entry name" value="Peptidase_S8/S53_dom"/>
</dbReference>
<keyword evidence="10" id="KW-1185">Reference proteome</keyword>